<dbReference type="EMBL" id="CH940649">
    <property type="protein sequence ID" value="KRF81822.1"/>
    <property type="molecule type" value="Genomic_DNA"/>
</dbReference>
<dbReference type="GO" id="GO:0043123">
    <property type="term" value="P:positive regulation of canonical NF-kappaB signal transduction"/>
    <property type="evidence" value="ECO:0007669"/>
    <property type="project" value="TreeGrafter"/>
</dbReference>
<protein>
    <recommendedName>
        <fullName evidence="8">Protein kinase domain-containing protein</fullName>
    </recommendedName>
</protein>
<evidence type="ECO:0000256" key="1">
    <source>
        <dbReference type="ARBA" id="ARBA00006529"/>
    </source>
</evidence>
<accession>A0A0Q9WLR5</accession>
<dbReference type="GO" id="GO:0006955">
    <property type="term" value="P:immune response"/>
    <property type="evidence" value="ECO:0007669"/>
    <property type="project" value="TreeGrafter"/>
</dbReference>
<evidence type="ECO:0000259" key="8">
    <source>
        <dbReference type="PROSITE" id="PS50011"/>
    </source>
</evidence>
<dbReference type="GO" id="GO:0004709">
    <property type="term" value="F:MAP kinase kinase kinase activity"/>
    <property type="evidence" value="ECO:0007669"/>
    <property type="project" value="TreeGrafter"/>
</dbReference>
<evidence type="ECO:0000256" key="6">
    <source>
        <dbReference type="ARBA" id="ARBA00022840"/>
    </source>
</evidence>
<evidence type="ECO:0000256" key="4">
    <source>
        <dbReference type="ARBA" id="ARBA00022741"/>
    </source>
</evidence>
<dbReference type="GO" id="GO:0019899">
    <property type="term" value="F:enzyme binding"/>
    <property type="evidence" value="ECO:0007669"/>
    <property type="project" value="UniProtKB-ARBA"/>
</dbReference>
<dbReference type="KEGG" id="dvi:6628704"/>
<feature type="domain" description="Protein kinase" evidence="8">
    <location>
        <begin position="10"/>
        <end position="262"/>
    </location>
</feature>
<dbReference type="SMART" id="SM00220">
    <property type="entry name" value="S_TKc"/>
    <property type="match status" value="2"/>
</dbReference>
<dbReference type="PANTHER" id="PTHR46716:SF1">
    <property type="entry name" value="MITOGEN-ACTIVATED PROTEIN KINASE KINASE KINASE 7"/>
    <property type="match status" value="1"/>
</dbReference>
<gene>
    <name evidence="9" type="primary">Dvir\GJ20893</name>
    <name evidence="9" type="ORF">Dvir_GJ20893</name>
</gene>
<proteinExistence type="inferred from homology"/>
<dbReference type="Gene3D" id="3.30.200.20">
    <property type="entry name" value="Phosphorylase Kinase, domain 1"/>
    <property type="match status" value="1"/>
</dbReference>
<keyword evidence="6 7" id="KW-0067">ATP-binding</keyword>
<dbReference type="InterPro" id="IPR017441">
    <property type="entry name" value="Protein_kinase_ATP_BS"/>
</dbReference>
<dbReference type="Gene3D" id="1.10.510.10">
    <property type="entry name" value="Transferase(Phosphotransferase) domain 1"/>
    <property type="match status" value="2"/>
</dbReference>
<dbReference type="GO" id="GO:0007254">
    <property type="term" value="P:JNK cascade"/>
    <property type="evidence" value="ECO:0007669"/>
    <property type="project" value="TreeGrafter"/>
</dbReference>
<name>A0A0Q9WLR5_DROVI</name>
<keyword evidence="4 7" id="KW-0547">Nucleotide-binding</keyword>
<dbReference type="InterPro" id="IPR011009">
    <property type="entry name" value="Kinase-like_dom_sf"/>
</dbReference>
<feature type="binding site" evidence="7">
    <location>
        <position position="37"/>
    </location>
    <ligand>
        <name>ATP</name>
        <dbReference type="ChEBI" id="CHEBI:30616"/>
    </ligand>
</feature>
<feature type="binding site" evidence="7">
    <location>
        <position position="306"/>
    </location>
    <ligand>
        <name>ATP</name>
        <dbReference type="ChEBI" id="CHEBI:30616"/>
    </ligand>
</feature>
<evidence type="ECO:0000256" key="5">
    <source>
        <dbReference type="ARBA" id="ARBA00022777"/>
    </source>
</evidence>
<dbReference type="PROSITE" id="PS00107">
    <property type="entry name" value="PROTEIN_KINASE_ATP"/>
    <property type="match status" value="2"/>
</dbReference>
<dbReference type="PROSITE" id="PS50011">
    <property type="entry name" value="PROTEIN_KINASE_DOM"/>
    <property type="match status" value="2"/>
</dbReference>
<evidence type="ECO:0000313" key="10">
    <source>
        <dbReference type="Proteomes" id="UP000008792"/>
    </source>
</evidence>
<dbReference type="PROSITE" id="PS00108">
    <property type="entry name" value="PROTEIN_KINASE_ST"/>
    <property type="match status" value="1"/>
</dbReference>
<reference evidence="9 10" key="1">
    <citation type="journal article" date="2007" name="Nature">
        <title>Evolution of genes and genomes on the Drosophila phylogeny.</title>
        <authorList>
            <consortium name="Drosophila 12 Genomes Consortium"/>
            <person name="Clark A.G."/>
            <person name="Eisen M.B."/>
            <person name="Smith D.R."/>
            <person name="Bergman C.M."/>
            <person name="Oliver B."/>
            <person name="Markow T.A."/>
            <person name="Kaufman T.C."/>
            <person name="Kellis M."/>
            <person name="Gelbart W."/>
            <person name="Iyer V.N."/>
            <person name="Pollard D.A."/>
            <person name="Sackton T.B."/>
            <person name="Larracuente A.M."/>
            <person name="Singh N.D."/>
            <person name="Abad J.P."/>
            <person name="Abt D.N."/>
            <person name="Adryan B."/>
            <person name="Aguade M."/>
            <person name="Akashi H."/>
            <person name="Anderson W.W."/>
            <person name="Aquadro C.F."/>
            <person name="Ardell D.H."/>
            <person name="Arguello R."/>
            <person name="Artieri C.G."/>
            <person name="Barbash D.A."/>
            <person name="Barker D."/>
            <person name="Barsanti P."/>
            <person name="Batterham P."/>
            <person name="Batzoglou S."/>
            <person name="Begun D."/>
            <person name="Bhutkar A."/>
            <person name="Blanco E."/>
            <person name="Bosak S.A."/>
            <person name="Bradley R.K."/>
            <person name="Brand A.D."/>
            <person name="Brent M.R."/>
            <person name="Brooks A.N."/>
            <person name="Brown R.H."/>
            <person name="Butlin R.K."/>
            <person name="Caggese C."/>
            <person name="Calvi B.R."/>
            <person name="Bernardo de Carvalho A."/>
            <person name="Caspi A."/>
            <person name="Castrezana S."/>
            <person name="Celniker S.E."/>
            <person name="Chang J.L."/>
            <person name="Chapple C."/>
            <person name="Chatterji S."/>
            <person name="Chinwalla A."/>
            <person name="Civetta A."/>
            <person name="Clifton S.W."/>
            <person name="Comeron J.M."/>
            <person name="Costello J.C."/>
            <person name="Coyne J.A."/>
            <person name="Daub J."/>
            <person name="David R.G."/>
            <person name="Delcher A.L."/>
            <person name="Delehaunty K."/>
            <person name="Do C.B."/>
            <person name="Ebling H."/>
            <person name="Edwards K."/>
            <person name="Eickbush T."/>
            <person name="Evans J.D."/>
            <person name="Filipski A."/>
            <person name="Findeiss S."/>
            <person name="Freyhult E."/>
            <person name="Fulton L."/>
            <person name="Fulton R."/>
            <person name="Garcia A.C."/>
            <person name="Gardiner A."/>
            <person name="Garfield D.A."/>
            <person name="Garvin B.E."/>
            <person name="Gibson G."/>
            <person name="Gilbert D."/>
            <person name="Gnerre S."/>
            <person name="Godfrey J."/>
            <person name="Good R."/>
            <person name="Gotea V."/>
            <person name="Gravely B."/>
            <person name="Greenberg A.J."/>
            <person name="Griffiths-Jones S."/>
            <person name="Gross S."/>
            <person name="Guigo R."/>
            <person name="Gustafson E.A."/>
            <person name="Haerty W."/>
            <person name="Hahn M.W."/>
            <person name="Halligan D.L."/>
            <person name="Halpern A.L."/>
            <person name="Halter G.M."/>
            <person name="Han M.V."/>
            <person name="Heger A."/>
            <person name="Hillier L."/>
            <person name="Hinrichs A.S."/>
            <person name="Holmes I."/>
            <person name="Hoskins R.A."/>
            <person name="Hubisz M.J."/>
            <person name="Hultmark D."/>
            <person name="Huntley M.A."/>
            <person name="Jaffe D.B."/>
            <person name="Jagadeeshan S."/>
            <person name="Jeck W.R."/>
            <person name="Johnson J."/>
            <person name="Jones C.D."/>
            <person name="Jordan W.C."/>
            <person name="Karpen G.H."/>
            <person name="Kataoka E."/>
            <person name="Keightley P.D."/>
            <person name="Kheradpour P."/>
            <person name="Kirkness E.F."/>
            <person name="Koerich L.B."/>
            <person name="Kristiansen K."/>
            <person name="Kudrna D."/>
            <person name="Kulathinal R.J."/>
            <person name="Kumar S."/>
            <person name="Kwok R."/>
            <person name="Lander E."/>
            <person name="Langley C.H."/>
            <person name="Lapoint R."/>
            <person name="Lazzaro B.P."/>
            <person name="Lee S.J."/>
            <person name="Levesque L."/>
            <person name="Li R."/>
            <person name="Lin C.F."/>
            <person name="Lin M.F."/>
            <person name="Lindblad-Toh K."/>
            <person name="Llopart A."/>
            <person name="Long M."/>
            <person name="Low L."/>
            <person name="Lozovsky E."/>
            <person name="Lu J."/>
            <person name="Luo M."/>
            <person name="Machado C.A."/>
            <person name="Makalowski W."/>
            <person name="Marzo M."/>
            <person name="Matsuda M."/>
            <person name="Matzkin L."/>
            <person name="McAllister B."/>
            <person name="McBride C.S."/>
            <person name="McKernan B."/>
            <person name="McKernan K."/>
            <person name="Mendez-Lago M."/>
            <person name="Minx P."/>
            <person name="Mollenhauer M.U."/>
            <person name="Montooth K."/>
            <person name="Mount S.M."/>
            <person name="Mu X."/>
            <person name="Myers E."/>
            <person name="Negre B."/>
            <person name="Newfeld S."/>
            <person name="Nielsen R."/>
            <person name="Noor M.A."/>
            <person name="O'Grady P."/>
            <person name="Pachter L."/>
            <person name="Papaceit M."/>
            <person name="Parisi M.J."/>
            <person name="Parisi M."/>
            <person name="Parts L."/>
            <person name="Pedersen J.S."/>
            <person name="Pesole G."/>
            <person name="Phillippy A.M."/>
            <person name="Ponting C.P."/>
            <person name="Pop M."/>
            <person name="Porcelli D."/>
            <person name="Powell J.R."/>
            <person name="Prohaska S."/>
            <person name="Pruitt K."/>
            <person name="Puig M."/>
            <person name="Quesneville H."/>
            <person name="Ram K.R."/>
            <person name="Rand D."/>
            <person name="Rasmussen M.D."/>
            <person name="Reed L.K."/>
            <person name="Reenan R."/>
            <person name="Reily A."/>
            <person name="Remington K.A."/>
            <person name="Rieger T.T."/>
            <person name="Ritchie M.G."/>
            <person name="Robin C."/>
            <person name="Rogers Y.H."/>
            <person name="Rohde C."/>
            <person name="Rozas J."/>
            <person name="Rubenfield M.J."/>
            <person name="Ruiz A."/>
            <person name="Russo S."/>
            <person name="Salzberg S.L."/>
            <person name="Sanchez-Gracia A."/>
            <person name="Saranga D.J."/>
            <person name="Sato H."/>
            <person name="Schaeffer S.W."/>
            <person name="Schatz M.C."/>
            <person name="Schlenke T."/>
            <person name="Schwartz R."/>
            <person name="Segarra C."/>
            <person name="Singh R.S."/>
            <person name="Sirot L."/>
            <person name="Sirota M."/>
            <person name="Sisneros N.B."/>
            <person name="Smith C.D."/>
            <person name="Smith T.F."/>
            <person name="Spieth J."/>
            <person name="Stage D.E."/>
            <person name="Stark A."/>
            <person name="Stephan W."/>
            <person name="Strausberg R.L."/>
            <person name="Strempel S."/>
            <person name="Sturgill D."/>
            <person name="Sutton G."/>
            <person name="Sutton G.G."/>
            <person name="Tao W."/>
            <person name="Teichmann S."/>
            <person name="Tobari Y.N."/>
            <person name="Tomimura Y."/>
            <person name="Tsolas J.M."/>
            <person name="Valente V.L."/>
            <person name="Venter E."/>
            <person name="Venter J.C."/>
            <person name="Vicario S."/>
            <person name="Vieira F.G."/>
            <person name="Vilella A.J."/>
            <person name="Villasante A."/>
            <person name="Walenz B."/>
            <person name="Wang J."/>
            <person name="Wasserman M."/>
            <person name="Watts T."/>
            <person name="Wilson D."/>
            <person name="Wilson R.K."/>
            <person name="Wing R.A."/>
            <person name="Wolfner M.F."/>
            <person name="Wong A."/>
            <person name="Wong G.K."/>
            <person name="Wu C.I."/>
            <person name="Wu G."/>
            <person name="Yamamoto D."/>
            <person name="Yang H.P."/>
            <person name="Yang S.P."/>
            <person name="Yorke J.A."/>
            <person name="Yoshida K."/>
            <person name="Zdobnov E."/>
            <person name="Zhang P."/>
            <person name="Zhang Y."/>
            <person name="Zimin A.V."/>
            <person name="Baldwin J."/>
            <person name="Abdouelleil A."/>
            <person name="Abdulkadir J."/>
            <person name="Abebe A."/>
            <person name="Abera B."/>
            <person name="Abreu J."/>
            <person name="Acer S.C."/>
            <person name="Aftuck L."/>
            <person name="Alexander A."/>
            <person name="An P."/>
            <person name="Anderson E."/>
            <person name="Anderson S."/>
            <person name="Arachi H."/>
            <person name="Azer M."/>
            <person name="Bachantsang P."/>
            <person name="Barry A."/>
            <person name="Bayul T."/>
            <person name="Berlin A."/>
            <person name="Bessette D."/>
            <person name="Bloom T."/>
            <person name="Blye J."/>
            <person name="Boguslavskiy L."/>
            <person name="Bonnet C."/>
            <person name="Boukhgalter B."/>
            <person name="Bourzgui I."/>
            <person name="Brown A."/>
            <person name="Cahill P."/>
            <person name="Channer S."/>
            <person name="Cheshatsang Y."/>
            <person name="Chuda L."/>
            <person name="Citroen M."/>
            <person name="Collymore A."/>
            <person name="Cooke P."/>
            <person name="Costello M."/>
            <person name="D'Aco K."/>
            <person name="Daza R."/>
            <person name="De Haan G."/>
            <person name="DeGray S."/>
            <person name="DeMaso C."/>
            <person name="Dhargay N."/>
            <person name="Dooley K."/>
            <person name="Dooley E."/>
            <person name="Doricent M."/>
            <person name="Dorje P."/>
            <person name="Dorjee K."/>
            <person name="Dupes A."/>
            <person name="Elong R."/>
            <person name="Falk J."/>
            <person name="Farina A."/>
            <person name="Faro S."/>
            <person name="Ferguson D."/>
            <person name="Fisher S."/>
            <person name="Foley C.D."/>
            <person name="Franke A."/>
            <person name="Friedrich D."/>
            <person name="Gadbois L."/>
            <person name="Gearin G."/>
            <person name="Gearin C.R."/>
            <person name="Giannoukos G."/>
            <person name="Goode T."/>
            <person name="Graham J."/>
            <person name="Grandbois E."/>
            <person name="Grewal S."/>
            <person name="Gyaltsen K."/>
            <person name="Hafez N."/>
            <person name="Hagos B."/>
            <person name="Hall J."/>
            <person name="Henson C."/>
            <person name="Hollinger A."/>
            <person name="Honan T."/>
            <person name="Huard M.D."/>
            <person name="Hughes L."/>
            <person name="Hurhula B."/>
            <person name="Husby M.E."/>
            <person name="Kamat A."/>
            <person name="Kanga B."/>
            <person name="Kashin S."/>
            <person name="Khazanovich D."/>
            <person name="Kisner P."/>
            <person name="Lance K."/>
            <person name="Lara M."/>
            <person name="Lee W."/>
            <person name="Lennon N."/>
            <person name="Letendre F."/>
            <person name="LeVine R."/>
            <person name="Lipovsky A."/>
            <person name="Liu X."/>
            <person name="Liu J."/>
            <person name="Liu S."/>
            <person name="Lokyitsang T."/>
            <person name="Lokyitsang Y."/>
            <person name="Lubonja R."/>
            <person name="Lui A."/>
            <person name="MacDonald P."/>
            <person name="Magnisalis V."/>
            <person name="Maru K."/>
            <person name="Matthews C."/>
            <person name="McCusker W."/>
            <person name="McDonough S."/>
            <person name="Mehta T."/>
            <person name="Meldrim J."/>
            <person name="Meneus L."/>
            <person name="Mihai O."/>
            <person name="Mihalev A."/>
            <person name="Mihova T."/>
            <person name="Mittelman R."/>
            <person name="Mlenga V."/>
            <person name="Montmayeur A."/>
            <person name="Mulrain L."/>
            <person name="Navidi A."/>
            <person name="Naylor J."/>
            <person name="Negash T."/>
            <person name="Nguyen T."/>
            <person name="Nguyen N."/>
            <person name="Nicol R."/>
            <person name="Norbu C."/>
            <person name="Norbu N."/>
            <person name="Novod N."/>
            <person name="O'Neill B."/>
            <person name="Osman S."/>
            <person name="Markiewicz E."/>
            <person name="Oyono O.L."/>
            <person name="Patti C."/>
            <person name="Phunkhang P."/>
            <person name="Pierre F."/>
            <person name="Priest M."/>
            <person name="Raghuraman S."/>
            <person name="Rege F."/>
            <person name="Reyes R."/>
            <person name="Rise C."/>
            <person name="Rogov P."/>
            <person name="Ross K."/>
            <person name="Ryan E."/>
            <person name="Settipalli S."/>
            <person name="Shea T."/>
            <person name="Sherpa N."/>
            <person name="Shi L."/>
            <person name="Shih D."/>
            <person name="Sparrow T."/>
            <person name="Spaulding J."/>
            <person name="Stalker J."/>
            <person name="Stange-Thomann N."/>
            <person name="Stavropoulos S."/>
            <person name="Stone C."/>
            <person name="Strader C."/>
            <person name="Tesfaye S."/>
            <person name="Thomson T."/>
            <person name="Thoulutsang Y."/>
            <person name="Thoulutsang D."/>
            <person name="Topham K."/>
            <person name="Topping I."/>
            <person name="Tsamla T."/>
            <person name="Vassiliev H."/>
            <person name="Vo A."/>
            <person name="Wangchuk T."/>
            <person name="Wangdi T."/>
            <person name="Weiand M."/>
            <person name="Wilkinson J."/>
            <person name="Wilson A."/>
            <person name="Yadav S."/>
            <person name="Young G."/>
            <person name="Yu Q."/>
            <person name="Zembek L."/>
            <person name="Zhong D."/>
            <person name="Zimmer A."/>
            <person name="Zwirko Z."/>
            <person name="Jaffe D.B."/>
            <person name="Alvarez P."/>
            <person name="Brockman W."/>
            <person name="Butler J."/>
            <person name="Chin C."/>
            <person name="Gnerre S."/>
            <person name="Grabherr M."/>
            <person name="Kleber M."/>
            <person name="Mauceli E."/>
            <person name="MacCallum I."/>
        </authorList>
    </citation>
    <scope>NUCLEOTIDE SEQUENCE [LARGE SCALE GENOMIC DNA]</scope>
    <source>
        <strain evidence="10">Tucson 15010-1051.87</strain>
    </source>
</reference>
<dbReference type="InterPro" id="IPR008271">
    <property type="entry name" value="Ser/Thr_kinase_AS"/>
</dbReference>
<dbReference type="SUPFAM" id="SSF56112">
    <property type="entry name" value="Protein kinase-like (PK-like)"/>
    <property type="match status" value="2"/>
</dbReference>
<evidence type="ECO:0000256" key="3">
    <source>
        <dbReference type="ARBA" id="ARBA00022679"/>
    </source>
</evidence>
<dbReference type="Proteomes" id="UP000008792">
    <property type="component" value="Unassembled WGS sequence"/>
</dbReference>
<dbReference type="STRING" id="7244.A0A0Q9WLR5"/>
<dbReference type="GO" id="GO:0005524">
    <property type="term" value="F:ATP binding"/>
    <property type="evidence" value="ECO:0007669"/>
    <property type="project" value="UniProtKB-UniRule"/>
</dbReference>
<dbReference type="AlphaFoldDB" id="A0A0Q9WLR5"/>
<keyword evidence="3" id="KW-0808">Transferase</keyword>
<evidence type="ECO:0000256" key="2">
    <source>
        <dbReference type="ARBA" id="ARBA00022527"/>
    </source>
</evidence>
<dbReference type="OrthoDB" id="339325at2759"/>
<sequence>MDDNFSLNDIDLKEVIGRGYFSTVYKSFWLQHQVAVKTHRKFNYEWARNKYAQLLSIDHKNILKFYGIAVSPAKELYVVMEYADCGSLAYHIYGSDVPSYSTEDALKWMLQCAEGLAFLHGLTPKPIFHGNLKPENLFLVDNCRCLKIGEVAARGYAVSNHYIPPSNKEVYAEKTDVYSFGIVLWEVLCRRKPFCENEPSAFPVLKYIFLAGRQPPLSCIPDGSGSTNLKSLISRCWHSDQNMRPIVKTVLLNLSIIIRLYFGNVPTLETQATDHIGDVKLEEEIGRGSFGAVHKAKMYDIQLALKRIFVNDADAKKGIEREVKYLSSAYHENIIKFYCTMEDKECNTLILMEYADCGSLHNYMYRDSKEERNYTHVAALNWMQQLAKGVAYLHAMKPKPVIHRDLKPHNLLLANNFRTLKIADFGTVTEQATLMTMIIGTPGYMSPEVINAQKYTEKSDVFSFGIVFWEVMAHKKPFYHLENNEPVAMLVQVSKGKHPPLKDVENCQNAEKLKKLLKRCWNILPKSRPTMDLLKEKLNKLYLQS</sequence>
<dbReference type="InParanoid" id="A0A0Q9WLR5"/>
<organism evidence="9 10">
    <name type="scientific">Drosophila virilis</name>
    <name type="common">Fruit fly</name>
    <dbReference type="NCBI Taxonomy" id="7244"/>
    <lineage>
        <taxon>Eukaryota</taxon>
        <taxon>Metazoa</taxon>
        <taxon>Ecdysozoa</taxon>
        <taxon>Arthropoda</taxon>
        <taxon>Hexapoda</taxon>
        <taxon>Insecta</taxon>
        <taxon>Pterygota</taxon>
        <taxon>Neoptera</taxon>
        <taxon>Endopterygota</taxon>
        <taxon>Diptera</taxon>
        <taxon>Brachycera</taxon>
        <taxon>Muscomorpha</taxon>
        <taxon>Ephydroidea</taxon>
        <taxon>Drosophilidae</taxon>
        <taxon>Drosophila</taxon>
    </lineage>
</organism>
<evidence type="ECO:0000313" key="9">
    <source>
        <dbReference type="EMBL" id="KRF81822.1"/>
    </source>
</evidence>
<keyword evidence="5" id="KW-0418">Kinase</keyword>
<dbReference type="SMR" id="A0A0Q9WLR5"/>
<keyword evidence="10" id="KW-1185">Reference proteome</keyword>
<dbReference type="InterPro" id="IPR000719">
    <property type="entry name" value="Prot_kinase_dom"/>
</dbReference>
<evidence type="ECO:0000256" key="7">
    <source>
        <dbReference type="PROSITE-ProRule" id="PRU10141"/>
    </source>
</evidence>
<dbReference type="Pfam" id="PF00069">
    <property type="entry name" value="Pkinase"/>
    <property type="match status" value="2"/>
</dbReference>
<feature type="domain" description="Protein kinase" evidence="8">
    <location>
        <begin position="279"/>
        <end position="543"/>
    </location>
</feature>
<keyword evidence="2" id="KW-0723">Serine/threonine-protein kinase</keyword>
<comment type="similarity">
    <text evidence="1">Belongs to the protein kinase superfamily. STE Ser/Thr protein kinase family. MAP kinase kinase kinase subfamily.</text>
</comment>
<dbReference type="PANTHER" id="PTHR46716">
    <property type="entry name" value="MITOGEN-ACTIVATED PROTEIN KINASE KINASE KINASE 7"/>
    <property type="match status" value="1"/>
</dbReference>